<dbReference type="Proteomes" id="UP001320420">
    <property type="component" value="Unassembled WGS sequence"/>
</dbReference>
<dbReference type="PANTHER" id="PTHR28288">
    <property type="entry name" value="PROTEASE B INHIBITOR 2"/>
    <property type="match status" value="1"/>
</dbReference>
<evidence type="ECO:0000256" key="1">
    <source>
        <dbReference type="ARBA" id="ARBA00038069"/>
    </source>
</evidence>
<dbReference type="InterPro" id="IPR052471">
    <property type="entry name" value="PBI_I9"/>
</dbReference>
<organism evidence="3 4">
    <name type="scientific">Diatrype stigma</name>
    <dbReference type="NCBI Taxonomy" id="117547"/>
    <lineage>
        <taxon>Eukaryota</taxon>
        <taxon>Fungi</taxon>
        <taxon>Dikarya</taxon>
        <taxon>Ascomycota</taxon>
        <taxon>Pezizomycotina</taxon>
        <taxon>Sordariomycetes</taxon>
        <taxon>Xylariomycetidae</taxon>
        <taxon>Xylariales</taxon>
        <taxon>Diatrypaceae</taxon>
        <taxon>Diatrype</taxon>
    </lineage>
</organism>
<evidence type="ECO:0000313" key="4">
    <source>
        <dbReference type="Proteomes" id="UP001320420"/>
    </source>
</evidence>
<accession>A0AAN9YR50</accession>
<dbReference type="InterPro" id="IPR037045">
    <property type="entry name" value="S8pro/Inhibitor_I9_sf"/>
</dbReference>
<keyword evidence="4" id="KW-1185">Reference proteome</keyword>
<dbReference type="Gene3D" id="3.30.70.80">
    <property type="entry name" value="Peptidase S8 propeptide/proteinase inhibitor I9"/>
    <property type="match status" value="1"/>
</dbReference>
<proteinExistence type="inferred from homology"/>
<dbReference type="GO" id="GO:0004866">
    <property type="term" value="F:endopeptidase inhibitor activity"/>
    <property type="evidence" value="ECO:0007669"/>
    <property type="project" value="TreeGrafter"/>
</dbReference>
<evidence type="ECO:0000313" key="3">
    <source>
        <dbReference type="EMBL" id="KAK7751517.1"/>
    </source>
</evidence>
<gene>
    <name evidence="3" type="ORF">SLS62_006604</name>
</gene>
<name>A0AAN9YR50_9PEZI</name>
<evidence type="ECO:0000256" key="2">
    <source>
        <dbReference type="SAM" id="SignalP"/>
    </source>
</evidence>
<dbReference type="AlphaFoldDB" id="A0AAN9YR50"/>
<reference evidence="3 4" key="1">
    <citation type="submission" date="2024-02" db="EMBL/GenBank/DDBJ databases">
        <title>De novo assembly and annotation of 12 fungi associated with fruit tree decline syndrome in Ontario, Canada.</title>
        <authorList>
            <person name="Sulman M."/>
            <person name="Ellouze W."/>
            <person name="Ilyukhin E."/>
        </authorList>
    </citation>
    <scope>NUCLEOTIDE SEQUENCE [LARGE SCALE GENOMIC DNA]</scope>
    <source>
        <strain evidence="3 4">M11/M66-122</strain>
    </source>
</reference>
<keyword evidence="2" id="KW-0732">Signal</keyword>
<protein>
    <recommendedName>
        <fullName evidence="5">Inhibitor I9 domain-containing protein</fullName>
    </recommendedName>
</protein>
<evidence type="ECO:0008006" key="5">
    <source>
        <dbReference type="Google" id="ProtNLM"/>
    </source>
</evidence>
<sequence length="98" mass="10100">MRVLSTFLAGLAVVSGALAAGKSVIVSFPPDTAASVVDAAKSEFKASGGEITHEYKLINGFSGKIPETSTESISTWSEKYNATIEEDKVVSVTDGGSS</sequence>
<feature type="signal peptide" evidence="2">
    <location>
        <begin position="1"/>
        <end position="19"/>
    </location>
</feature>
<dbReference type="GO" id="GO:0042144">
    <property type="term" value="P:vacuole fusion, non-autophagic"/>
    <property type="evidence" value="ECO:0007669"/>
    <property type="project" value="TreeGrafter"/>
</dbReference>
<dbReference type="SUPFAM" id="SSF54897">
    <property type="entry name" value="Protease propeptides/inhibitors"/>
    <property type="match status" value="1"/>
</dbReference>
<dbReference type="EMBL" id="JAKJXP020000049">
    <property type="protein sequence ID" value="KAK7751517.1"/>
    <property type="molecule type" value="Genomic_DNA"/>
</dbReference>
<feature type="chain" id="PRO_5042961028" description="Inhibitor I9 domain-containing protein" evidence="2">
    <location>
        <begin position="20"/>
        <end position="98"/>
    </location>
</feature>
<dbReference type="PANTHER" id="PTHR28288:SF1">
    <property type="entry name" value="INHIBITOR I9 DOMAIN-CONTAINING PROTEIN"/>
    <property type="match status" value="1"/>
</dbReference>
<comment type="caution">
    <text evidence="3">The sequence shown here is derived from an EMBL/GenBank/DDBJ whole genome shotgun (WGS) entry which is preliminary data.</text>
</comment>
<comment type="similarity">
    <text evidence="1">Belongs to the protease inhibitor I9 family.</text>
</comment>